<dbReference type="EMBL" id="AHAT01008273">
    <property type="status" value="NOT_ANNOTATED_CDS"/>
    <property type="molecule type" value="Genomic_DNA"/>
</dbReference>
<keyword evidence="3" id="KW-0067">ATP-binding</keyword>
<dbReference type="OMA" id="NKGSHTQ"/>
<evidence type="ECO:0000313" key="4">
    <source>
        <dbReference type="Ensembl" id="ENSLOCP00000019377.1"/>
    </source>
</evidence>
<evidence type="ECO:0000313" key="5">
    <source>
        <dbReference type="Proteomes" id="UP000018468"/>
    </source>
</evidence>
<keyword evidence="2" id="KW-0547">Nucleotide-binding</keyword>
<reference evidence="5" key="1">
    <citation type="submission" date="2011-12" db="EMBL/GenBank/DDBJ databases">
        <title>The Draft Genome of Lepisosteus oculatus.</title>
        <authorList>
            <consortium name="The Broad Institute Genome Assembly &amp; Analysis Group"/>
            <consortium name="Computational R&amp;D Group"/>
            <consortium name="and Sequencing Platform"/>
            <person name="Di Palma F."/>
            <person name="Alfoldi J."/>
            <person name="Johnson J."/>
            <person name="Berlin A."/>
            <person name="Gnerre S."/>
            <person name="Jaffe D."/>
            <person name="MacCallum I."/>
            <person name="Young S."/>
            <person name="Walker B.J."/>
            <person name="Lander E.S."/>
            <person name="Lindblad-Toh K."/>
        </authorList>
    </citation>
    <scope>NUCLEOTIDE SEQUENCE [LARGE SCALE GENOMIC DNA]</scope>
</reference>
<dbReference type="GO" id="GO:0000226">
    <property type="term" value="P:microtubule cytoskeleton organization"/>
    <property type="evidence" value="ECO:0000318"/>
    <property type="project" value="GO_Central"/>
</dbReference>
<dbReference type="HOGENOM" id="CLU_010131_9_0_1"/>
<dbReference type="PANTHER" id="PTHR12241">
    <property type="entry name" value="TUBULIN POLYGLUTAMYLASE"/>
    <property type="match status" value="1"/>
</dbReference>
<dbReference type="Bgee" id="ENSLOCG00000015741">
    <property type="expression patterns" value="Expressed in intestine and 1 other cell type or tissue"/>
</dbReference>
<dbReference type="AlphaFoldDB" id="W5NFG8"/>
<dbReference type="Ensembl" id="ENSLOCT00000019409.1">
    <property type="protein sequence ID" value="ENSLOCP00000019377.1"/>
    <property type="gene ID" value="ENSLOCG00000015741.1"/>
</dbReference>
<proteinExistence type="predicted"/>
<reference evidence="4" key="3">
    <citation type="submission" date="2025-09" db="UniProtKB">
        <authorList>
            <consortium name="Ensembl"/>
        </authorList>
    </citation>
    <scope>IDENTIFICATION</scope>
</reference>
<keyword evidence="1" id="KW-0436">Ligase</keyword>
<dbReference type="eggNOG" id="KOG2157">
    <property type="taxonomic scope" value="Eukaryota"/>
</dbReference>
<dbReference type="Gene3D" id="3.30.470.20">
    <property type="entry name" value="ATP-grasp fold, B domain"/>
    <property type="match status" value="1"/>
</dbReference>
<dbReference type="InParanoid" id="W5NFG8"/>
<dbReference type="GO" id="GO:0005524">
    <property type="term" value="F:ATP binding"/>
    <property type="evidence" value="ECO:0007669"/>
    <property type="project" value="UniProtKB-KW"/>
</dbReference>
<reference evidence="4" key="2">
    <citation type="submission" date="2025-08" db="UniProtKB">
        <authorList>
            <consortium name="Ensembl"/>
        </authorList>
    </citation>
    <scope>IDENTIFICATION</scope>
</reference>
<dbReference type="STRING" id="7918.ENSLOCP00000019377"/>
<dbReference type="Proteomes" id="UP000018468">
    <property type="component" value="Linkage group LG1"/>
</dbReference>
<dbReference type="Pfam" id="PF03133">
    <property type="entry name" value="TTL"/>
    <property type="match status" value="1"/>
</dbReference>
<dbReference type="GO" id="GO:0070740">
    <property type="term" value="F:tubulin-glutamic acid ligase activity"/>
    <property type="evidence" value="ECO:0000318"/>
    <property type="project" value="GO_Central"/>
</dbReference>
<organism evidence="4 5">
    <name type="scientific">Lepisosteus oculatus</name>
    <name type="common">Spotted gar</name>
    <dbReference type="NCBI Taxonomy" id="7918"/>
    <lineage>
        <taxon>Eukaryota</taxon>
        <taxon>Metazoa</taxon>
        <taxon>Chordata</taxon>
        <taxon>Craniata</taxon>
        <taxon>Vertebrata</taxon>
        <taxon>Euteleostomi</taxon>
        <taxon>Actinopterygii</taxon>
        <taxon>Neopterygii</taxon>
        <taxon>Holostei</taxon>
        <taxon>Semionotiformes</taxon>
        <taxon>Lepisosteidae</taxon>
        <taxon>Lepisosteus</taxon>
    </lineage>
</organism>
<accession>W5NFG8</accession>
<dbReference type="GO" id="GO:0015631">
    <property type="term" value="F:tubulin binding"/>
    <property type="evidence" value="ECO:0000318"/>
    <property type="project" value="GO_Central"/>
</dbReference>
<dbReference type="PROSITE" id="PS51221">
    <property type="entry name" value="TTL"/>
    <property type="match status" value="1"/>
</dbReference>
<keyword evidence="5" id="KW-1185">Reference proteome</keyword>
<protein>
    <submittedName>
        <fullName evidence="4">Tubulin tyrosine ligase-like family, member 2</fullName>
    </submittedName>
</protein>
<evidence type="ECO:0000256" key="1">
    <source>
        <dbReference type="ARBA" id="ARBA00022598"/>
    </source>
</evidence>
<evidence type="ECO:0000256" key="2">
    <source>
        <dbReference type="ARBA" id="ARBA00022741"/>
    </source>
</evidence>
<dbReference type="GO" id="GO:0036064">
    <property type="term" value="C:ciliary basal body"/>
    <property type="evidence" value="ECO:0000318"/>
    <property type="project" value="GO_Central"/>
</dbReference>
<name>W5NFG8_LEPOC</name>
<dbReference type="GeneTree" id="ENSGT00940000162752"/>
<dbReference type="InterPro" id="IPR004344">
    <property type="entry name" value="TTL/TTLL_fam"/>
</dbReference>
<evidence type="ECO:0000256" key="3">
    <source>
        <dbReference type="ARBA" id="ARBA00022840"/>
    </source>
</evidence>
<sequence length="569" mass="65900">QSMTSAETVPMVFRLHENAPELVREVLLERGWKEYSEREQEEGDWNLYWRTSVFRDVEFENILPWQRLNHHPKTLGITRKDWLARNLKRMKGTFGSALYDFSPTAYILPNDYTKFLGEYTKEKAANGGKPGYWICKPVDLSRGRGIFIFDDIKKLTYDSSVIVQRYISNPLLISGYKFDLRIYVCVRSFHPLTIYIYQEGLVRFATEKYQLTCLDNLYSHLTNTSINKFGPSYTTDKERVGPGCKWTMSKFRCFLHSQKFDEILLWQGINSIVTLTVLTIAPSLPFSPNCIELFGFDILIDDNFKPWLLEVNYSPALSLDCAADVTVKKRLLHDLVDLLNYKKIDSLRQSGYLREQYRHPCKSSAQALESTYPPVLLLPKCISTSHNTNSKLQCLKADWRSRSDASCSTYSSEYVTVSKASKCPPLCKVPIQDSSVKPVSPKKDLSLTRKKHSSQGFSTLPPIHIQRYRTLTFHWNQNPPENIRPPTRVGDFILTFPFNEVTFKASQKKLNVKFVVQEIQRLRNRLMSSDKNKVRKRRESCLDKISDDKECFGTLLWGPRYPPLLSECC</sequence>
<dbReference type="SUPFAM" id="SSF56059">
    <property type="entry name" value="Glutathione synthetase ATP-binding domain-like"/>
    <property type="match status" value="1"/>
</dbReference>
<dbReference type="PANTHER" id="PTHR12241:SF118">
    <property type="entry name" value="TUBULIN POLYGLUTAMYLASE TTLL2-RELATED"/>
    <property type="match status" value="1"/>
</dbReference>